<dbReference type="RefSeq" id="WP_125747757.1">
    <property type="nucleotide sequence ID" value="NZ_CP034367.1"/>
</dbReference>
<evidence type="ECO:0000313" key="2">
    <source>
        <dbReference type="EMBL" id="NPT30842.1"/>
    </source>
</evidence>
<name>A0ABX2BAK5_9GAMM</name>
<evidence type="ECO:0008006" key="4">
    <source>
        <dbReference type="Google" id="ProtNLM"/>
    </source>
</evidence>
<reference evidence="2 3" key="1">
    <citation type="submission" date="2018-04" db="EMBL/GenBank/DDBJ databases">
        <authorList>
            <person name="Li G."/>
            <person name="Du W."/>
            <person name="Bai Y."/>
        </authorList>
    </citation>
    <scope>NUCLEOTIDE SEQUENCE [LARGE SCALE GENOMIC DNA]</scope>
    <source>
        <strain evidence="2 3">YYYZ-3</strain>
    </source>
</reference>
<dbReference type="EMBL" id="QDKN01000003">
    <property type="protein sequence ID" value="NPT30842.1"/>
    <property type="molecule type" value="Genomic_DNA"/>
</dbReference>
<proteinExistence type="predicted"/>
<dbReference type="Proteomes" id="UP001318401">
    <property type="component" value="Unassembled WGS sequence"/>
</dbReference>
<evidence type="ECO:0000313" key="3">
    <source>
        <dbReference type="Proteomes" id="UP001318401"/>
    </source>
</evidence>
<keyword evidence="3" id="KW-1185">Reference proteome</keyword>
<evidence type="ECO:0000256" key="1">
    <source>
        <dbReference type="SAM" id="MobiDB-lite"/>
    </source>
</evidence>
<accession>A0ABX2BAK5</accession>
<gene>
    <name evidence="2" type="ORF">DDR56_09740</name>
</gene>
<feature type="region of interest" description="Disordered" evidence="1">
    <location>
        <begin position="139"/>
        <end position="159"/>
    </location>
</feature>
<protein>
    <recommendedName>
        <fullName evidence="4">Phage tail protein</fullName>
    </recommendedName>
</protein>
<organism evidence="2 3">
    <name type="scientific">Vreelandella venusta</name>
    <dbReference type="NCBI Taxonomy" id="44935"/>
    <lineage>
        <taxon>Bacteria</taxon>
        <taxon>Pseudomonadati</taxon>
        <taxon>Pseudomonadota</taxon>
        <taxon>Gammaproteobacteria</taxon>
        <taxon>Oceanospirillales</taxon>
        <taxon>Halomonadaceae</taxon>
        <taxon>Vreelandella</taxon>
    </lineage>
</organism>
<sequence>MINGYRHNIDQLQALKNRYGGLLVEKAFGFALDGTQRKAASHISRDIRSTYSVQVAQVKRSLQIQRARRDARRALIYTGRRMPLSQFKPNSRRVRTVATSVRGKKFRTHRRIGTVMVKRGRRIVTPHGWHAKGHILRRADRDDPQSQPRIQFGPSIPGMVSHHSVIDSAQTMVREDLPRQFSGRLDYLLSRQGGARGR</sequence>
<comment type="caution">
    <text evidence="2">The sequence shown here is derived from an EMBL/GenBank/DDBJ whole genome shotgun (WGS) entry which is preliminary data.</text>
</comment>